<dbReference type="EMBL" id="CAJNNV010004207">
    <property type="protein sequence ID" value="CAE8590323.1"/>
    <property type="molecule type" value="Genomic_DNA"/>
</dbReference>
<feature type="compositionally biased region" description="Low complexity" evidence="1">
    <location>
        <begin position="24"/>
        <end position="39"/>
    </location>
</feature>
<protein>
    <submittedName>
        <fullName evidence="2">Uncharacterized protein</fullName>
    </submittedName>
</protein>
<feature type="region of interest" description="Disordered" evidence="1">
    <location>
        <begin position="1"/>
        <end position="39"/>
    </location>
</feature>
<gene>
    <name evidence="2" type="ORF">PGLA1383_LOCUS9048</name>
</gene>
<evidence type="ECO:0000313" key="3">
    <source>
        <dbReference type="Proteomes" id="UP000654075"/>
    </source>
</evidence>
<sequence>MAGRPIVKSGTKVTAKAKVKKGAPKAAQTGKSARAKAAAKAAASAGGTVQLQQQQRQQQLQLQQQQQPEQQRQQQQPVCGSESLAAVLRPISEGLGEGGYRQQLSRLQASVEGLMNGWDLLIAGRRHLLVEIEAYVHSSAHPDPYTHGDEGQLCFGAWYFHKKGGSYKSGSFKGLDLACGCAGREVYAGLLVRSVMDAQSSDVTEGPCLVVDRILKLTGKSSIADLVAGRAAAQLPADGLQGQMQLVSAAAPRNARFMTSHRLWKAPRVGLVLREEGAGATHSEGRPVQFCARCYRFSDAFRAQNNHKIIKKQKKHRQQTDKNNTN</sequence>
<reference evidence="2" key="1">
    <citation type="submission" date="2021-02" db="EMBL/GenBank/DDBJ databases">
        <authorList>
            <person name="Dougan E. K."/>
            <person name="Rhodes N."/>
            <person name="Thang M."/>
            <person name="Chan C."/>
        </authorList>
    </citation>
    <scope>NUCLEOTIDE SEQUENCE</scope>
</reference>
<organism evidence="2 3">
    <name type="scientific">Polarella glacialis</name>
    <name type="common">Dinoflagellate</name>
    <dbReference type="NCBI Taxonomy" id="89957"/>
    <lineage>
        <taxon>Eukaryota</taxon>
        <taxon>Sar</taxon>
        <taxon>Alveolata</taxon>
        <taxon>Dinophyceae</taxon>
        <taxon>Suessiales</taxon>
        <taxon>Suessiaceae</taxon>
        <taxon>Polarella</taxon>
    </lineage>
</organism>
<dbReference type="OrthoDB" id="5596422at2759"/>
<keyword evidence="3" id="KW-1185">Reference proteome</keyword>
<proteinExistence type="predicted"/>
<evidence type="ECO:0000313" key="2">
    <source>
        <dbReference type="EMBL" id="CAE8590323.1"/>
    </source>
</evidence>
<dbReference type="AlphaFoldDB" id="A0A813DMG4"/>
<comment type="caution">
    <text evidence="2">The sequence shown here is derived from an EMBL/GenBank/DDBJ whole genome shotgun (WGS) entry which is preliminary data.</text>
</comment>
<accession>A0A813DMG4</accession>
<name>A0A813DMG4_POLGL</name>
<dbReference type="Proteomes" id="UP000654075">
    <property type="component" value="Unassembled WGS sequence"/>
</dbReference>
<evidence type="ECO:0000256" key="1">
    <source>
        <dbReference type="SAM" id="MobiDB-lite"/>
    </source>
</evidence>